<name>A0A0F0KFK0_9MICO</name>
<reference evidence="1 2" key="1">
    <citation type="submission" date="2015-02" db="EMBL/GenBank/DDBJ databases">
        <title>Draft genome sequences of ten Microbacterium spp. with emphasis on heavy metal contaminated environments.</title>
        <authorList>
            <person name="Corretto E."/>
        </authorList>
    </citation>
    <scope>NUCLEOTIDE SEQUENCE [LARGE SCALE GENOMIC DNA]</scope>
    <source>
        <strain evidence="1 2">DSM 12966</strain>
    </source>
</reference>
<sequence length="81" mass="8500">MRGVAVVAGGLLLIAGTVLVVVADQQRVDALDDAKAAVVRAEQSLEATRDANYRYAEQLTGLRTALAAQETLLSDTTGFLP</sequence>
<organism evidence="1 2">
    <name type="scientific">Microbacterium foliorum</name>
    <dbReference type="NCBI Taxonomy" id="104336"/>
    <lineage>
        <taxon>Bacteria</taxon>
        <taxon>Bacillati</taxon>
        <taxon>Actinomycetota</taxon>
        <taxon>Actinomycetes</taxon>
        <taxon>Micrococcales</taxon>
        <taxon>Microbacteriaceae</taxon>
        <taxon>Microbacterium</taxon>
    </lineage>
</organism>
<keyword evidence="2" id="KW-1185">Reference proteome</keyword>
<dbReference type="PATRIC" id="fig|104336.4.peg.2508"/>
<dbReference type="GeneID" id="94443416"/>
<comment type="caution">
    <text evidence="1">The sequence shown here is derived from an EMBL/GenBank/DDBJ whole genome shotgun (WGS) entry which is preliminary data.</text>
</comment>
<evidence type="ECO:0000313" key="1">
    <source>
        <dbReference type="EMBL" id="KJL19179.1"/>
    </source>
</evidence>
<dbReference type="EMBL" id="JYIU01000045">
    <property type="protein sequence ID" value="KJL19179.1"/>
    <property type="molecule type" value="Genomic_DNA"/>
</dbReference>
<proteinExistence type="predicted"/>
<evidence type="ECO:0000313" key="2">
    <source>
        <dbReference type="Proteomes" id="UP000033572"/>
    </source>
</evidence>
<dbReference type="RefSeq" id="WP_045254800.1">
    <property type="nucleotide sequence ID" value="NZ_CP031425.1"/>
</dbReference>
<accession>A0A0F0KFK0</accession>
<dbReference type="Proteomes" id="UP000033572">
    <property type="component" value="Unassembled WGS sequence"/>
</dbReference>
<dbReference type="AlphaFoldDB" id="A0A0F0KFK0"/>
<protein>
    <submittedName>
        <fullName evidence="1">Uncharacterized protein</fullName>
    </submittedName>
</protein>
<gene>
    <name evidence="1" type="ORF">RN50_02459</name>
</gene>
<dbReference type="KEGG" id="mfol:DXT68_03350"/>